<sequence>MSMAVFLFVPTIIFMSVVAPIWLLLHYRSKNRAVKGLDEGDKHELESLLMQADKLTDRVQALERILDVESPDWRSRDDEYRRSSSDH</sequence>
<dbReference type="RefSeq" id="WP_199466149.1">
    <property type="nucleotide sequence ID" value="NZ_JAEMNX010000001.1"/>
</dbReference>
<keyword evidence="1" id="KW-0812">Transmembrane</keyword>
<dbReference type="AlphaFoldDB" id="A0A934N0W4"/>
<keyword evidence="3" id="KW-1185">Reference proteome</keyword>
<dbReference type="GO" id="GO:0006355">
    <property type="term" value="P:regulation of DNA-templated transcription"/>
    <property type="evidence" value="ECO:0007669"/>
    <property type="project" value="InterPro"/>
</dbReference>
<dbReference type="Proteomes" id="UP000628710">
    <property type="component" value="Unassembled WGS sequence"/>
</dbReference>
<keyword evidence="1" id="KW-0472">Membrane</keyword>
<evidence type="ECO:0000256" key="1">
    <source>
        <dbReference type="SAM" id="Phobius"/>
    </source>
</evidence>
<name>A0A934N0W4_9GAMM</name>
<feature type="transmembrane region" description="Helical" evidence="1">
    <location>
        <begin position="6"/>
        <end position="25"/>
    </location>
</feature>
<accession>A0A934N0W4</accession>
<evidence type="ECO:0000313" key="2">
    <source>
        <dbReference type="EMBL" id="MBJ7536063.1"/>
    </source>
</evidence>
<protein>
    <submittedName>
        <fullName evidence="2">Envelope stress response membrane protein PspB</fullName>
    </submittedName>
</protein>
<dbReference type="EMBL" id="JAEMNX010000001">
    <property type="protein sequence ID" value="MBJ7536063.1"/>
    <property type="molecule type" value="Genomic_DNA"/>
</dbReference>
<dbReference type="NCBIfam" id="NF006993">
    <property type="entry name" value="PRK09458.1"/>
    <property type="match status" value="1"/>
</dbReference>
<dbReference type="Pfam" id="PF06667">
    <property type="entry name" value="PspB"/>
    <property type="match status" value="1"/>
</dbReference>
<dbReference type="InterPro" id="IPR009554">
    <property type="entry name" value="Phageshock_PspB"/>
</dbReference>
<organism evidence="2 3">
    <name type="scientific">Marinomonas transparens</name>
    <dbReference type="NCBI Taxonomy" id="2795388"/>
    <lineage>
        <taxon>Bacteria</taxon>
        <taxon>Pseudomonadati</taxon>
        <taxon>Pseudomonadota</taxon>
        <taxon>Gammaproteobacteria</taxon>
        <taxon>Oceanospirillales</taxon>
        <taxon>Oceanospirillaceae</taxon>
        <taxon>Marinomonas</taxon>
    </lineage>
</organism>
<proteinExistence type="predicted"/>
<dbReference type="GO" id="GO:0009271">
    <property type="term" value="P:phage shock"/>
    <property type="evidence" value="ECO:0007669"/>
    <property type="project" value="InterPro"/>
</dbReference>
<evidence type="ECO:0000313" key="3">
    <source>
        <dbReference type="Proteomes" id="UP000628710"/>
    </source>
</evidence>
<comment type="caution">
    <text evidence="2">The sequence shown here is derived from an EMBL/GenBank/DDBJ whole genome shotgun (WGS) entry which is preliminary data.</text>
</comment>
<dbReference type="NCBIfam" id="TIGR02976">
    <property type="entry name" value="phageshock_pspB"/>
    <property type="match status" value="1"/>
</dbReference>
<gene>
    <name evidence="2" type="primary">pspB</name>
    <name evidence="2" type="ORF">I8J31_00070</name>
</gene>
<reference evidence="2" key="1">
    <citation type="submission" date="2020-12" db="EMBL/GenBank/DDBJ databases">
        <title>Marinomonas arctica sp. nov., a psychrotolerant bacterium isolated from the Arctic.</title>
        <authorList>
            <person name="Zhang Y."/>
        </authorList>
    </citation>
    <scope>NUCLEOTIDE SEQUENCE</scope>
    <source>
        <strain evidence="2">C1424</strain>
    </source>
</reference>
<keyword evidence="1" id="KW-1133">Transmembrane helix</keyword>